<sequence>MDRRERRSPPVEPRREVAVTGLARPGPPRGASPGGSGAPRPGPPLGFVSSGAGDDRAAAAPHPAVDAAVQAMVNAAGLSPADQIAQYEAAYETLRETLASIDQS</sequence>
<reference evidence="2 3" key="1">
    <citation type="submission" date="2021-03" db="EMBL/GenBank/DDBJ databases">
        <title>Whole genome shotgun sequence of Salinispora arenicola NBRC 105043.</title>
        <authorList>
            <person name="Komaki H."/>
            <person name="Tamura T."/>
        </authorList>
    </citation>
    <scope>NUCLEOTIDE SEQUENCE [LARGE SCALE GENOMIC DNA]</scope>
    <source>
        <strain evidence="2 3">NBRC 105043</strain>
    </source>
</reference>
<evidence type="ECO:0000313" key="3">
    <source>
        <dbReference type="Proteomes" id="UP000677457"/>
    </source>
</evidence>
<dbReference type="EMBL" id="BOQM01000041">
    <property type="protein sequence ID" value="GIM87484.1"/>
    <property type="molecule type" value="Genomic_DNA"/>
</dbReference>
<feature type="region of interest" description="Disordered" evidence="1">
    <location>
        <begin position="1"/>
        <end position="61"/>
    </location>
</feature>
<dbReference type="Proteomes" id="UP000677457">
    <property type="component" value="Unassembled WGS sequence"/>
</dbReference>
<evidence type="ECO:0000256" key="1">
    <source>
        <dbReference type="SAM" id="MobiDB-lite"/>
    </source>
</evidence>
<name>A0ABQ4JX25_SALAC</name>
<comment type="caution">
    <text evidence="2">The sequence shown here is derived from an EMBL/GenBank/DDBJ whole genome shotgun (WGS) entry which is preliminary data.</text>
</comment>
<evidence type="ECO:0000313" key="2">
    <source>
        <dbReference type="EMBL" id="GIM87484.1"/>
    </source>
</evidence>
<protein>
    <submittedName>
        <fullName evidence="2">Uncharacterized protein</fullName>
    </submittedName>
</protein>
<dbReference type="RefSeq" id="WP_029024238.1">
    <property type="nucleotide sequence ID" value="NZ_BOQM01000041.1"/>
</dbReference>
<feature type="compositionally biased region" description="Basic and acidic residues" evidence="1">
    <location>
        <begin position="1"/>
        <end position="17"/>
    </location>
</feature>
<accession>A0ABQ4JX25</accession>
<gene>
    <name evidence="2" type="ORF">Sar04_42200</name>
</gene>
<dbReference type="GeneID" id="93773578"/>
<proteinExistence type="predicted"/>
<organism evidence="2 3">
    <name type="scientific">Salinispora arenicola</name>
    <dbReference type="NCBI Taxonomy" id="168697"/>
    <lineage>
        <taxon>Bacteria</taxon>
        <taxon>Bacillati</taxon>
        <taxon>Actinomycetota</taxon>
        <taxon>Actinomycetes</taxon>
        <taxon>Micromonosporales</taxon>
        <taxon>Micromonosporaceae</taxon>
        <taxon>Salinispora</taxon>
    </lineage>
</organism>
<keyword evidence="3" id="KW-1185">Reference proteome</keyword>